<dbReference type="InterPro" id="IPR045036">
    <property type="entry name" value="Spartin-like"/>
</dbReference>
<dbReference type="InterPro" id="IPR009686">
    <property type="entry name" value="Senescence/spartin_C"/>
</dbReference>
<dbReference type="PANTHER" id="PTHR21068:SF43">
    <property type="entry name" value="SPARTIN"/>
    <property type="match status" value="1"/>
</dbReference>
<comment type="caution">
    <text evidence="3">The sequence shown here is derived from an EMBL/GenBank/DDBJ whole genome shotgun (WGS) entry which is preliminary data.</text>
</comment>
<sequence length="526" mass="55115">MAGHNDPRLLFSIPGIKAYHIQHGQEDSLTPSGPQTLSLLMVPTSSPFADVSAARAQTDAPEEDFYLHLNLPPELDLPLPATTQIYHQPPNSYLIPRWDLGPESGAFTRIEFPPLGQGVTQEDVDTFETILAQCTAFLERAQGPPPNYEGTGFGEKSYNPGNFKPGEAYVHGTGKSPHGQVVLVDEDDGCVVGELAEGADIEEDPALKPGSKSMSVPTDRQHRSLQYAAPVEIEISPDGQHVAVHPISEEYLRMARHPAYQNSSLVQNAAAASRLIVTGSSYISNMMTTGAEGFVKKTKPNNKPVTFQPATHQRVRKIHDFTSSAASLSAKTVGQATKYAQNLGASISGRTRKDKGADYKPGILNKSMIAFSTVVDGIEASGRSLLQSGSAAATAMVGHKYGEDAGRLTADLSGGVKNVGLVYIDVAGVSRRAVLKSVAKGMVVGRVKGGGEVVVGGGDGGEIPQEVKDKAGVSNENLGPGQPGGGSSEPGGVVGFGNALPQSGSSGVGEPLGGQALQGQHVNEKR</sequence>
<dbReference type="PANTHER" id="PTHR21068">
    <property type="entry name" value="SPARTIN"/>
    <property type="match status" value="1"/>
</dbReference>
<name>A0ABR1MSZ6_9PEZI</name>
<gene>
    <name evidence="3" type="ORF">JOL62DRAFT_372004</name>
</gene>
<dbReference type="Proteomes" id="UP001367316">
    <property type="component" value="Unassembled WGS sequence"/>
</dbReference>
<feature type="region of interest" description="Disordered" evidence="1">
    <location>
        <begin position="472"/>
        <end position="526"/>
    </location>
</feature>
<evidence type="ECO:0000313" key="3">
    <source>
        <dbReference type="EMBL" id="KAK7606049.1"/>
    </source>
</evidence>
<proteinExistence type="predicted"/>
<evidence type="ECO:0000256" key="1">
    <source>
        <dbReference type="SAM" id="MobiDB-lite"/>
    </source>
</evidence>
<keyword evidence="4" id="KW-1185">Reference proteome</keyword>
<evidence type="ECO:0000259" key="2">
    <source>
        <dbReference type="Pfam" id="PF06911"/>
    </source>
</evidence>
<protein>
    <submittedName>
        <fullName evidence="3">Senescence-associated protein-domain-containing protein</fullName>
    </submittedName>
</protein>
<feature type="compositionally biased region" description="Polar residues" evidence="1">
    <location>
        <begin position="517"/>
        <end position="526"/>
    </location>
</feature>
<accession>A0ABR1MSZ6</accession>
<evidence type="ECO:0000313" key="4">
    <source>
        <dbReference type="Proteomes" id="UP001367316"/>
    </source>
</evidence>
<dbReference type="Pfam" id="PF06911">
    <property type="entry name" value="Senescence"/>
    <property type="match status" value="1"/>
</dbReference>
<dbReference type="EMBL" id="JBBPBF010000056">
    <property type="protein sequence ID" value="KAK7606049.1"/>
    <property type="molecule type" value="Genomic_DNA"/>
</dbReference>
<organism evidence="3 4">
    <name type="scientific">Phyllosticta paracitricarpa</name>
    <dbReference type="NCBI Taxonomy" id="2016321"/>
    <lineage>
        <taxon>Eukaryota</taxon>
        <taxon>Fungi</taxon>
        <taxon>Dikarya</taxon>
        <taxon>Ascomycota</taxon>
        <taxon>Pezizomycotina</taxon>
        <taxon>Dothideomycetes</taxon>
        <taxon>Dothideomycetes incertae sedis</taxon>
        <taxon>Botryosphaeriales</taxon>
        <taxon>Phyllostictaceae</taxon>
        <taxon>Phyllosticta</taxon>
    </lineage>
</organism>
<feature type="domain" description="Senescence" evidence="2">
    <location>
        <begin position="263"/>
        <end position="440"/>
    </location>
</feature>
<reference evidence="3 4" key="1">
    <citation type="submission" date="2024-04" db="EMBL/GenBank/DDBJ databases">
        <title>Phyllosticta paracitricarpa is synonymous to the EU quarantine fungus P. citricarpa based on phylogenomic analyses.</title>
        <authorList>
            <consortium name="Lawrence Berkeley National Laboratory"/>
            <person name="Van ingen-buijs V.A."/>
            <person name="Van westerhoven A.C."/>
            <person name="Haridas S."/>
            <person name="Skiadas P."/>
            <person name="Martin F."/>
            <person name="Groenewald J.Z."/>
            <person name="Crous P.W."/>
            <person name="Seidl M.F."/>
        </authorList>
    </citation>
    <scope>NUCLEOTIDE SEQUENCE [LARGE SCALE GENOMIC DNA]</scope>
    <source>
        <strain evidence="3 4">CBS 141358</strain>
    </source>
</reference>
<feature type="compositionally biased region" description="Gly residues" evidence="1">
    <location>
        <begin position="481"/>
        <end position="495"/>
    </location>
</feature>